<dbReference type="OrthoDB" id="288265at2759"/>
<reference evidence="3" key="1">
    <citation type="journal article" date="2006" name="PLoS Biol.">
        <title>Macronuclear genome sequence of the ciliate Tetrahymena thermophila, a model eukaryote.</title>
        <authorList>
            <person name="Eisen J.A."/>
            <person name="Coyne R.S."/>
            <person name="Wu M."/>
            <person name="Wu D."/>
            <person name="Thiagarajan M."/>
            <person name="Wortman J.R."/>
            <person name="Badger J.H."/>
            <person name="Ren Q."/>
            <person name="Amedeo P."/>
            <person name="Jones K.M."/>
            <person name="Tallon L.J."/>
            <person name="Delcher A.L."/>
            <person name="Salzberg S.L."/>
            <person name="Silva J.C."/>
            <person name="Haas B.J."/>
            <person name="Majoros W.H."/>
            <person name="Farzad M."/>
            <person name="Carlton J.M."/>
            <person name="Smith R.K. Jr."/>
            <person name="Garg J."/>
            <person name="Pearlman R.E."/>
            <person name="Karrer K.M."/>
            <person name="Sun L."/>
            <person name="Manning G."/>
            <person name="Elde N.C."/>
            <person name="Turkewitz A.P."/>
            <person name="Asai D.J."/>
            <person name="Wilkes D.E."/>
            <person name="Wang Y."/>
            <person name="Cai H."/>
            <person name="Collins K."/>
            <person name="Stewart B.A."/>
            <person name="Lee S.R."/>
            <person name="Wilamowska K."/>
            <person name="Weinberg Z."/>
            <person name="Ruzzo W.L."/>
            <person name="Wloga D."/>
            <person name="Gaertig J."/>
            <person name="Frankel J."/>
            <person name="Tsao C.-C."/>
            <person name="Gorovsky M.A."/>
            <person name="Keeling P.J."/>
            <person name="Waller R.F."/>
            <person name="Patron N.J."/>
            <person name="Cherry J.M."/>
            <person name="Stover N.A."/>
            <person name="Krieger C.J."/>
            <person name="del Toro C."/>
            <person name="Ryder H.F."/>
            <person name="Williamson S.C."/>
            <person name="Barbeau R.A."/>
            <person name="Hamilton E.P."/>
            <person name="Orias E."/>
        </authorList>
    </citation>
    <scope>NUCLEOTIDE SEQUENCE [LARGE SCALE GENOMIC DNA]</scope>
    <source>
        <strain evidence="3">SB210</strain>
    </source>
</reference>
<evidence type="ECO:0000313" key="3">
    <source>
        <dbReference type="Proteomes" id="UP000009168"/>
    </source>
</evidence>
<feature type="transmembrane region" description="Helical" evidence="1">
    <location>
        <begin position="284"/>
        <end position="301"/>
    </location>
</feature>
<gene>
    <name evidence="2" type="ORF">TTHERM_000058649</name>
</gene>
<protein>
    <submittedName>
        <fullName evidence="2">Zinc finger, C3HC4 type (RING finger) protein</fullName>
    </submittedName>
</protein>
<accession>W7XFB5</accession>
<keyword evidence="1" id="KW-0812">Transmembrane</keyword>
<name>W7XFB5_TETTS</name>
<organism evidence="2 3">
    <name type="scientific">Tetrahymena thermophila (strain SB210)</name>
    <dbReference type="NCBI Taxonomy" id="312017"/>
    <lineage>
        <taxon>Eukaryota</taxon>
        <taxon>Sar</taxon>
        <taxon>Alveolata</taxon>
        <taxon>Ciliophora</taxon>
        <taxon>Intramacronucleata</taxon>
        <taxon>Oligohymenophorea</taxon>
        <taxon>Hymenostomatida</taxon>
        <taxon>Tetrahymenina</taxon>
        <taxon>Tetrahymenidae</taxon>
        <taxon>Tetrahymena</taxon>
    </lineage>
</organism>
<dbReference type="AlphaFoldDB" id="W7XFB5"/>
<dbReference type="GeneID" id="24437041"/>
<keyword evidence="3" id="KW-1185">Reference proteome</keyword>
<keyword evidence="1" id="KW-0472">Membrane</keyword>
<sequence length="387" mass="45244">MGNINVFQHLNKSIVFTCIISLGFGISAVRCYNDIQKLQKKVTWMEESKFYSPSECSEEFDKLVQQRVKETSQDSQQLTENELLFKKVIVQGAVQCQQPLQSKIDQNVNNLIYRYNFCIVKYSNDELKNIFDFTKFANQKKQNQVCMYVPEFNLVDEKDLEKKIEVCINLEPKICQTSINHYTLRYTDRQLSLLHKFQAKFSTFVNILGMLFQKDKYFSFSKGIEIGFNEHEIGIKSGGTLAIIGDVIYNFQTKELKMINPLTIIGKKADYIRRLITKQKEKKFYFYFFIVISCLSSYYVYNQIKKAQRAGRMLINQQQDSLKNVQKALVKEINDMKCDLCNDQNKQMIYKPCGHLVCCKSCSTSKNIQLCQICNKQITEIVEIYFS</sequence>
<dbReference type="RefSeq" id="XP_012650963.1">
    <property type="nucleotide sequence ID" value="XM_012795509.1"/>
</dbReference>
<dbReference type="InParanoid" id="W7XFB5"/>
<dbReference type="KEGG" id="tet:TTHERM_000058649"/>
<feature type="transmembrane region" description="Helical" evidence="1">
    <location>
        <begin position="14"/>
        <end position="32"/>
    </location>
</feature>
<proteinExistence type="predicted"/>
<evidence type="ECO:0000256" key="1">
    <source>
        <dbReference type="SAM" id="Phobius"/>
    </source>
</evidence>
<dbReference type="Pfam" id="PF13920">
    <property type="entry name" value="zf-C3HC4_3"/>
    <property type="match status" value="1"/>
</dbReference>
<keyword evidence="1" id="KW-1133">Transmembrane helix</keyword>
<dbReference type="Proteomes" id="UP000009168">
    <property type="component" value="Unassembled WGS sequence"/>
</dbReference>
<dbReference type="Gene3D" id="3.30.40.10">
    <property type="entry name" value="Zinc/RING finger domain, C3HC4 (zinc finger)"/>
    <property type="match status" value="1"/>
</dbReference>
<dbReference type="EMBL" id="GG662853">
    <property type="protein sequence ID" value="EWS76502.1"/>
    <property type="molecule type" value="Genomic_DNA"/>
</dbReference>
<evidence type="ECO:0000313" key="2">
    <source>
        <dbReference type="EMBL" id="EWS76502.1"/>
    </source>
</evidence>
<dbReference type="InterPro" id="IPR013083">
    <property type="entry name" value="Znf_RING/FYVE/PHD"/>
</dbReference>